<keyword evidence="9" id="KW-1185">Reference proteome</keyword>
<reference evidence="8 9" key="1">
    <citation type="submission" date="2023-11" db="EMBL/GenBank/DDBJ databases">
        <title>MicrobeMod: A computational toolkit for identifying prokaryotic methylation and restriction-modification with nanopore sequencing.</title>
        <authorList>
            <person name="Crits-Christoph A."/>
            <person name="Kang S.C."/>
            <person name="Lee H."/>
            <person name="Ostrov N."/>
        </authorList>
    </citation>
    <scope>NUCLEOTIDE SEQUENCE [LARGE SCALE GENOMIC DNA]</scope>
    <source>
        <strain evidence="8 9">ATCC 23090</strain>
    </source>
</reference>
<dbReference type="EC" id="3.2.1.1" evidence="8"/>
<evidence type="ECO:0000256" key="4">
    <source>
        <dbReference type="ARBA" id="ARBA00022801"/>
    </source>
</evidence>
<dbReference type="NCBIfam" id="NF006969">
    <property type="entry name" value="PRK09441.1-2"/>
    <property type="match status" value="1"/>
</dbReference>
<evidence type="ECO:0000256" key="1">
    <source>
        <dbReference type="ARBA" id="ARBA00001913"/>
    </source>
</evidence>
<evidence type="ECO:0000256" key="3">
    <source>
        <dbReference type="ARBA" id="ARBA00022723"/>
    </source>
</evidence>
<dbReference type="SUPFAM" id="SSF51445">
    <property type="entry name" value="(Trans)glycosidases"/>
    <property type="match status" value="1"/>
</dbReference>
<dbReference type="GO" id="GO:0004556">
    <property type="term" value="F:alpha-amylase activity"/>
    <property type="evidence" value="ECO:0007669"/>
    <property type="project" value="UniProtKB-EC"/>
</dbReference>
<keyword evidence="4 8" id="KW-0378">Hydrolase</keyword>
<dbReference type="PIRSF" id="PIRSF001021">
    <property type="entry name" value="Alph-amls_thrmst"/>
    <property type="match status" value="1"/>
</dbReference>
<protein>
    <submittedName>
        <fullName evidence="8">Alpha-amylase</fullName>
        <ecNumber evidence="8">3.2.1.1</ecNumber>
    </submittedName>
</protein>
<dbReference type="SUPFAM" id="SSF51011">
    <property type="entry name" value="Glycosyl hydrolase domain"/>
    <property type="match status" value="1"/>
</dbReference>
<name>A0ABZ0XQW3_9BACT</name>
<dbReference type="SMART" id="SM00642">
    <property type="entry name" value="Aamy"/>
    <property type="match status" value="1"/>
</dbReference>
<dbReference type="Gene3D" id="2.40.30.140">
    <property type="match status" value="1"/>
</dbReference>
<dbReference type="PANTHER" id="PTHR43447">
    <property type="entry name" value="ALPHA-AMYLASE"/>
    <property type="match status" value="1"/>
</dbReference>
<dbReference type="Pfam" id="PF00128">
    <property type="entry name" value="Alpha-amylase"/>
    <property type="match status" value="1"/>
</dbReference>
<dbReference type="InterPro" id="IPR013780">
    <property type="entry name" value="Glyco_hydro_b"/>
</dbReference>
<dbReference type="Pfam" id="PF09154">
    <property type="entry name" value="Alpha-amy_C_pro"/>
    <property type="match status" value="1"/>
</dbReference>
<dbReference type="InterPro" id="IPR013776">
    <property type="entry name" value="A-amylase_thermo"/>
</dbReference>
<dbReference type="NCBIfam" id="NF006968">
    <property type="entry name" value="PRK09441.1-1"/>
    <property type="match status" value="1"/>
</dbReference>
<feature type="domain" description="Glycosyl hydrolase family 13 catalytic" evidence="7">
    <location>
        <begin position="9"/>
        <end position="407"/>
    </location>
</feature>
<evidence type="ECO:0000256" key="5">
    <source>
        <dbReference type="ARBA" id="ARBA00023277"/>
    </source>
</evidence>
<dbReference type="Gene3D" id="2.60.40.1180">
    <property type="entry name" value="Golgi alpha-mannosidase II"/>
    <property type="match status" value="1"/>
</dbReference>
<evidence type="ECO:0000256" key="2">
    <source>
        <dbReference type="ARBA" id="ARBA00008061"/>
    </source>
</evidence>
<evidence type="ECO:0000313" key="8">
    <source>
        <dbReference type="EMBL" id="WQG92613.1"/>
    </source>
</evidence>
<gene>
    <name evidence="8" type="ORF">SR876_13935</name>
</gene>
<proteinExistence type="inferred from homology"/>
<dbReference type="EMBL" id="CP140154">
    <property type="protein sequence ID" value="WQG92613.1"/>
    <property type="molecule type" value="Genomic_DNA"/>
</dbReference>
<organism evidence="8 9">
    <name type="scientific">Chitinophaga sancti</name>
    <dbReference type="NCBI Taxonomy" id="1004"/>
    <lineage>
        <taxon>Bacteria</taxon>
        <taxon>Pseudomonadati</taxon>
        <taxon>Bacteroidota</taxon>
        <taxon>Chitinophagia</taxon>
        <taxon>Chitinophagales</taxon>
        <taxon>Chitinophagaceae</taxon>
        <taxon>Chitinophaga</taxon>
    </lineage>
</organism>
<evidence type="ECO:0000256" key="6">
    <source>
        <dbReference type="ARBA" id="ARBA00023295"/>
    </source>
</evidence>
<evidence type="ECO:0000313" key="9">
    <source>
        <dbReference type="Proteomes" id="UP001326715"/>
    </source>
</evidence>
<keyword evidence="6 8" id="KW-0326">Glycosidase</keyword>
<comment type="similarity">
    <text evidence="2">Belongs to the glycosyl hydrolase 13 family.</text>
</comment>
<dbReference type="RefSeq" id="WP_072364535.1">
    <property type="nucleotide sequence ID" value="NZ_CP139972.1"/>
</dbReference>
<dbReference type="InterPro" id="IPR015237">
    <property type="entry name" value="Alpha-amylase_C_pro"/>
</dbReference>
<accession>A0ABZ0XQW3</accession>
<dbReference type="CDD" id="cd11318">
    <property type="entry name" value="AmyAc_bac_fung_AmyA"/>
    <property type="match status" value="1"/>
</dbReference>
<dbReference type="InterPro" id="IPR006047">
    <property type="entry name" value="GH13_cat_dom"/>
</dbReference>
<dbReference type="Gene3D" id="3.20.20.80">
    <property type="entry name" value="Glycosidases"/>
    <property type="match status" value="1"/>
</dbReference>
<sequence length="500" mass="56805">MDSTNMQNGTMIQYFHWYTPADGSLWKEVKNNAKALAAMGINAVWLPPAYKGADGANSHGYDVYDKYDLGEFDQKGSVRTRFGTKDEYLAAAKAIQEAGMQLYIDVVANHLIGADETEKVMVRKVDPENRNEFISEPYEIEAYTKFTFPGRKGTYSQFIWDHRCFTGIDYAADTQETGIFTIQNEYGEGWEDVVDNEKGNFDYLMGADVEFRNPEVREEFRRWGEWYYNTVKFDGFRLDAVKHITPHFFREWLEQMRAHTGQEMFAVGEYWAPGQLELLLKYIDATAGKMSLFDSSLHHNLHQASKSGKDYDLSKILDDSLVACKPFLAVTVAGNHDTQPLQALEAPLDDWFKPLAYALILLREHGYPCVFYADLYGAEYTDKDREGNDCHILIAPVLGLDKLISARDKYAYGMQRDYFDHPNCIGWTREGDDEHAGSGCAVVMSNGEEGNKHMEIGKRHAGKKFRDITGSREEEITVNEEGWAEFTCGAGSVAVWAEAQ</sequence>
<comment type="cofactor">
    <cofactor evidence="1">
        <name>Ca(2+)</name>
        <dbReference type="ChEBI" id="CHEBI:29108"/>
    </cofactor>
</comment>
<evidence type="ECO:0000259" key="7">
    <source>
        <dbReference type="SMART" id="SM00642"/>
    </source>
</evidence>
<keyword evidence="3" id="KW-0479">Metal-binding</keyword>
<dbReference type="InterPro" id="IPR017853">
    <property type="entry name" value="GH"/>
</dbReference>
<keyword evidence="5" id="KW-0119">Carbohydrate metabolism</keyword>
<dbReference type="Proteomes" id="UP001326715">
    <property type="component" value="Chromosome"/>
</dbReference>